<name>A0AAF0JHX3_9BASI</name>
<organism evidence="3 4">
    <name type="scientific">Malassezia japonica</name>
    <dbReference type="NCBI Taxonomy" id="223818"/>
    <lineage>
        <taxon>Eukaryota</taxon>
        <taxon>Fungi</taxon>
        <taxon>Dikarya</taxon>
        <taxon>Basidiomycota</taxon>
        <taxon>Ustilaginomycotina</taxon>
        <taxon>Malasseziomycetes</taxon>
        <taxon>Malasseziales</taxon>
        <taxon>Malasseziaceae</taxon>
        <taxon>Malassezia</taxon>
    </lineage>
</organism>
<feature type="domain" description="PH" evidence="2">
    <location>
        <begin position="580"/>
        <end position="775"/>
    </location>
</feature>
<feature type="compositionally biased region" description="Low complexity" evidence="1">
    <location>
        <begin position="372"/>
        <end position="384"/>
    </location>
</feature>
<feature type="compositionally biased region" description="Low complexity" evidence="1">
    <location>
        <begin position="271"/>
        <end position="285"/>
    </location>
</feature>
<dbReference type="PANTHER" id="PTHR37283">
    <property type="entry name" value="PH DOMAIN-CONTAINING PROTEIN YHR131C"/>
    <property type="match status" value="1"/>
</dbReference>
<dbReference type="InterPro" id="IPR011993">
    <property type="entry name" value="PH-like_dom_sf"/>
</dbReference>
<dbReference type="Gene3D" id="2.30.29.30">
    <property type="entry name" value="Pleckstrin-homology domain (PH domain)/Phosphotyrosine-binding domain (PTB)"/>
    <property type="match status" value="1"/>
</dbReference>
<feature type="compositionally biased region" description="Polar residues" evidence="1">
    <location>
        <begin position="197"/>
        <end position="212"/>
    </location>
</feature>
<dbReference type="SMART" id="SM00233">
    <property type="entry name" value="PH"/>
    <property type="match status" value="1"/>
</dbReference>
<feature type="compositionally biased region" description="Basic and acidic residues" evidence="1">
    <location>
        <begin position="29"/>
        <end position="39"/>
    </location>
</feature>
<dbReference type="RefSeq" id="XP_060124103.1">
    <property type="nucleotide sequence ID" value="XM_060268120.1"/>
</dbReference>
<evidence type="ECO:0000259" key="2">
    <source>
        <dbReference type="SMART" id="SM00233"/>
    </source>
</evidence>
<evidence type="ECO:0000313" key="3">
    <source>
        <dbReference type="EMBL" id="WFD41206.1"/>
    </source>
</evidence>
<accession>A0AAF0JHX3</accession>
<evidence type="ECO:0000256" key="1">
    <source>
        <dbReference type="SAM" id="MobiDB-lite"/>
    </source>
</evidence>
<keyword evidence="4" id="KW-1185">Reference proteome</keyword>
<feature type="compositionally biased region" description="Polar residues" evidence="1">
    <location>
        <begin position="234"/>
        <end position="258"/>
    </location>
</feature>
<feature type="region of interest" description="Disordered" evidence="1">
    <location>
        <begin position="650"/>
        <end position="671"/>
    </location>
</feature>
<feature type="compositionally biased region" description="Basic and acidic residues" evidence="1">
    <location>
        <begin position="656"/>
        <end position="671"/>
    </location>
</feature>
<feature type="region of interest" description="Disordered" evidence="1">
    <location>
        <begin position="104"/>
        <end position="178"/>
    </location>
</feature>
<protein>
    <recommendedName>
        <fullName evidence="2">PH domain-containing protein</fullName>
    </recommendedName>
</protein>
<reference evidence="3" key="1">
    <citation type="submission" date="2023-03" db="EMBL/GenBank/DDBJ databases">
        <title>Mating type loci evolution in Malassezia.</title>
        <authorList>
            <person name="Coelho M.A."/>
        </authorList>
    </citation>
    <scope>NUCLEOTIDE SEQUENCE</scope>
    <source>
        <strain evidence="3">CBS 9431</strain>
    </source>
</reference>
<feature type="region of interest" description="Disordered" evidence="1">
    <location>
        <begin position="192"/>
        <end position="395"/>
    </location>
</feature>
<gene>
    <name evidence="3" type="ORF">MJAP1_004201</name>
</gene>
<feature type="compositionally biased region" description="Basic and acidic residues" evidence="1">
    <location>
        <begin position="165"/>
        <end position="176"/>
    </location>
</feature>
<dbReference type="PANTHER" id="PTHR37283:SF1">
    <property type="entry name" value="PH DOMAIN-CONTAINING PROTEIN YHR131C"/>
    <property type="match status" value="1"/>
</dbReference>
<feature type="compositionally biased region" description="Acidic residues" evidence="1">
    <location>
        <begin position="147"/>
        <end position="164"/>
    </location>
</feature>
<proteinExistence type="predicted"/>
<dbReference type="InterPro" id="IPR001849">
    <property type="entry name" value="PH_domain"/>
</dbReference>
<evidence type="ECO:0000313" key="4">
    <source>
        <dbReference type="Proteomes" id="UP001217754"/>
    </source>
</evidence>
<sequence length="827" mass="90163">MSEEQGSRWNWVTNIPPPSKQNALLAKSTTEERAPEDTRAPPGMSGLSASRPRTEMPQPAPKIAVSDDPINHKALRWTSTQPRTQPPEPLNAPEYGAAVPQNIQQPHAAPALPDAIVSSLSPTEHMASSAQSIASLQSGTESHTSVEDETDTADDTETETEDEDEHVHAREEHEARMPFLYPVPHSVAEQIPIPTSGFATPRQSTSYQSGTMTPRFHEYADQGAGPSSVRRISATPSAAGAQSWSRRMSHSRGPSLNISARESAGGGGLSRRGTLRSSALPSPSLRESHATLRGMPSPRESHASLRGSLSMTPMEHGETSYFSDSPRRASPGASLATTPIGTGGAAPPLTPSAISFRRRASSIGQPALWMTSRPGSPSASAAPSHRGTPTVSRSPSLFVSPYVATVPGTPAEEYFHEASARASVAHSPIAESPPEMGPLSLAEAEEPEEMQDSFGRMGRTSDPTRTPLWKRRAASQLRLSQDQGAEREAAAQESPSTEDMKDLDWGAPRSPRSFNPVDPQSILQRVNQSLQSLGHGPTQRYSISRRPRLVSFGEVFHEPWVLQPSPKDGEEDLPNYQCTVHIEGFLPRKMELSAPGEPAKVRSWERCYFVLHGTTLHLYDTDISSLYAKGSDPVALWDLHATTHVHTVPMSESCEPTDHTPNAHDLPGHDEHHWHNGLVNKGLALGSTLLSFASHAKEADPGVAAQLDTLKQALKEHHIRSYSLQRGECGLAADYTKRRHVIRVRLEGEQFLIQTRNDFHVVDWIEALQAAINVSMDLDGRPMPKFMTLPRRRRRRRGGEAVALGRDRSPRDTHRHSSAAHPTPMAA</sequence>
<dbReference type="AlphaFoldDB" id="A0AAF0JHX3"/>
<feature type="compositionally biased region" description="Low complexity" evidence="1">
    <location>
        <begin position="127"/>
        <end position="138"/>
    </location>
</feature>
<dbReference type="Proteomes" id="UP001217754">
    <property type="component" value="Chromosome 9"/>
</dbReference>
<feature type="region of interest" description="Disordered" evidence="1">
    <location>
        <begin position="423"/>
        <end position="517"/>
    </location>
</feature>
<feature type="region of interest" description="Disordered" evidence="1">
    <location>
        <begin position="1"/>
        <end position="69"/>
    </location>
</feature>
<dbReference type="SUPFAM" id="SSF50729">
    <property type="entry name" value="PH domain-like"/>
    <property type="match status" value="1"/>
</dbReference>
<dbReference type="GeneID" id="85227852"/>
<dbReference type="EMBL" id="CP119966">
    <property type="protein sequence ID" value="WFD41206.1"/>
    <property type="molecule type" value="Genomic_DNA"/>
</dbReference>
<feature type="region of interest" description="Disordered" evidence="1">
    <location>
        <begin position="785"/>
        <end position="827"/>
    </location>
</feature>